<dbReference type="Proteomes" id="UP000267250">
    <property type="component" value="Chromosome"/>
</dbReference>
<keyword evidence="2" id="KW-1185">Reference proteome</keyword>
<dbReference type="EMBL" id="CP016379">
    <property type="protein sequence ID" value="AZR74258.1"/>
    <property type="molecule type" value="Genomic_DNA"/>
</dbReference>
<dbReference type="Pfam" id="PF01136">
    <property type="entry name" value="Peptidase_U32"/>
    <property type="match status" value="1"/>
</dbReference>
<dbReference type="KEGG" id="aft:BBF96_13120"/>
<gene>
    <name evidence="1" type="ORF">BBF96_13120</name>
</gene>
<accession>A0A3Q9HSI7</accession>
<name>A0A3Q9HSI7_9FIRM</name>
<proteinExistence type="predicted"/>
<evidence type="ECO:0000313" key="2">
    <source>
        <dbReference type="Proteomes" id="UP000267250"/>
    </source>
</evidence>
<evidence type="ECO:0008006" key="3">
    <source>
        <dbReference type="Google" id="ProtNLM"/>
    </source>
</evidence>
<evidence type="ECO:0000313" key="1">
    <source>
        <dbReference type="EMBL" id="AZR74258.1"/>
    </source>
</evidence>
<dbReference type="InterPro" id="IPR001539">
    <property type="entry name" value="Peptidase_U32"/>
</dbReference>
<reference evidence="1 2" key="1">
    <citation type="submission" date="2016-07" db="EMBL/GenBank/DDBJ databases">
        <title>Genome and transcriptome analysis of iron-reducing fermentative bacteria Anoxybacter fermentans.</title>
        <authorList>
            <person name="Zeng X."/>
            <person name="Shao Z."/>
        </authorList>
    </citation>
    <scope>NUCLEOTIDE SEQUENCE [LARGE SCALE GENOMIC DNA]</scope>
    <source>
        <strain evidence="1 2">DY22613</strain>
    </source>
</reference>
<organism evidence="1 2">
    <name type="scientific">Anoxybacter fermentans</name>
    <dbReference type="NCBI Taxonomy" id="1323375"/>
    <lineage>
        <taxon>Bacteria</taxon>
        <taxon>Bacillati</taxon>
        <taxon>Bacillota</taxon>
        <taxon>Clostridia</taxon>
        <taxon>Halanaerobiales</taxon>
        <taxon>Anoxybacter</taxon>
    </lineage>
</organism>
<dbReference type="PANTHER" id="PTHR30217">
    <property type="entry name" value="PEPTIDASE U32 FAMILY"/>
    <property type="match status" value="1"/>
</dbReference>
<dbReference type="AlphaFoldDB" id="A0A3Q9HSI7"/>
<protein>
    <recommendedName>
        <fullName evidence="3">Peptidase U32</fullName>
    </recommendedName>
</protein>
<dbReference type="OrthoDB" id="1983353at2"/>
<dbReference type="InterPro" id="IPR051454">
    <property type="entry name" value="RNA/ubiquinone_mod_enzymes"/>
</dbReference>
<dbReference type="RefSeq" id="WP_127017614.1">
    <property type="nucleotide sequence ID" value="NZ_CP016379.1"/>
</dbReference>
<sequence length="333" mass="38501">MYIQTPLNSAEDVEALVRAGANEFYCGVVPIDWKEKYGFEIPLNCRSMYPWANFASIEELAEAVKRSHYFGKKILVTFNENSYTQSQVTYILNLIEKLVDLSVDGVIVSNLPLLLAINEKKYPIKIVLSGEANCTSIAATHFYKDLNVERIVFPRHVLIKEMNQIILANKNLEYEAFLLNEGCFFNGGYCYSIHHVCYSPLCRTCIFKLKKNVNKVDPYLFEKTKIEGVIKYNADAIIKYNNVKITKCGLCSIKLLKYISVKYLKLVGRTAFLEDRIKWVQIIRKAIQMAEQINDFDEYRDACIEEFFGESSAEICDQKFLCYYPDQYSLEHL</sequence>